<proteinExistence type="predicted"/>
<reference evidence="1" key="1">
    <citation type="submission" date="2023-04" db="EMBL/GenBank/DDBJ databases">
        <title>Ambrosiozyma monospora NBRC 1965.</title>
        <authorList>
            <person name="Ichikawa N."/>
            <person name="Sato H."/>
            <person name="Tonouchi N."/>
        </authorList>
    </citation>
    <scope>NUCLEOTIDE SEQUENCE</scope>
    <source>
        <strain evidence="1">NBRC 1965</strain>
    </source>
</reference>
<dbReference type="Proteomes" id="UP001165063">
    <property type="component" value="Unassembled WGS sequence"/>
</dbReference>
<evidence type="ECO:0000313" key="1">
    <source>
        <dbReference type="EMBL" id="GME81361.1"/>
    </source>
</evidence>
<gene>
    <name evidence="1" type="ORF">Amon01_000999300</name>
</gene>
<accession>A0A9W6T9P7</accession>
<dbReference type="AlphaFoldDB" id="A0A9W6T9P7"/>
<protein>
    <submittedName>
        <fullName evidence="1">Unnamed protein product</fullName>
    </submittedName>
</protein>
<name>A0A9W6T9P7_AMBMO</name>
<sequence>MLLMLVELELELELELDVETEDELGLELLDCEDDPESDTVLLESVSSIAEAVVATVAVFETEAVDCL</sequence>
<organism evidence="1 2">
    <name type="scientific">Ambrosiozyma monospora</name>
    <name type="common">Yeast</name>
    <name type="synonym">Endomycopsis monosporus</name>
    <dbReference type="NCBI Taxonomy" id="43982"/>
    <lineage>
        <taxon>Eukaryota</taxon>
        <taxon>Fungi</taxon>
        <taxon>Dikarya</taxon>
        <taxon>Ascomycota</taxon>
        <taxon>Saccharomycotina</taxon>
        <taxon>Pichiomycetes</taxon>
        <taxon>Pichiales</taxon>
        <taxon>Pichiaceae</taxon>
        <taxon>Ambrosiozyma</taxon>
    </lineage>
</organism>
<keyword evidence="2" id="KW-1185">Reference proteome</keyword>
<evidence type="ECO:0000313" key="2">
    <source>
        <dbReference type="Proteomes" id="UP001165063"/>
    </source>
</evidence>
<comment type="caution">
    <text evidence="1">The sequence shown here is derived from an EMBL/GenBank/DDBJ whole genome shotgun (WGS) entry which is preliminary data.</text>
</comment>
<dbReference type="EMBL" id="BSXU01014741">
    <property type="protein sequence ID" value="GME81361.1"/>
    <property type="molecule type" value="Genomic_DNA"/>
</dbReference>